<organism evidence="2 3">
    <name type="scientific">Gigaspora margarita</name>
    <dbReference type="NCBI Taxonomy" id="4874"/>
    <lineage>
        <taxon>Eukaryota</taxon>
        <taxon>Fungi</taxon>
        <taxon>Fungi incertae sedis</taxon>
        <taxon>Mucoromycota</taxon>
        <taxon>Glomeromycotina</taxon>
        <taxon>Glomeromycetes</taxon>
        <taxon>Diversisporales</taxon>
        <taxon>Gigasporaceae</taxon>
        <taxon>Gigaspora</taxon>
    </lineage>
</organism>
<gene>
    <name evidence="2" type="ORF">GMARGA_LOCUS23274</name>
</gene>
<evidence type="ECO:0000256" key="1">
    <source>
        <dbReference type="SAM" id="Phobius"/>
    </source>
</evidence>
<keyword evidence="1" id="KW-1133">Transmembrane helix</keyword>
<dbReference type="EMBL" id="CAJVQB010023417">
    <property type="protein sequence ID" value="CAG8801795.1"/>
    <property type="molecule type" value="Genomic_DNA"/>
</dbReference>
<keyword evidence="1" id="KW-0812">Transmembrane</keyword>
<dbReference type="Proteomes" id="UP000789901">
    <property type="component" value="Unassembled WGS sequence"/>
</dbReference>
<feature type="transmembrane region" description="Helical" evidence="1">
    <location>
        <begin position="141"/>
        <end position="162"/>
    </location>
</feature>
<proteinExistence type="predicted"/>
<sequence length="163" mass="18779">KYNRDCHYIPGSKRGPKKHRQNNGFANFQSSSNINPYEYAHNQSWEQLTFGIENSSYPTSEAAYTQCQLTPNIDSISYPIPEVAYTQYKEQFTPNVRYQVSDITEVPNMFINQSTSSSSLVHDELMPNNEQHTMSSSFNSYPTISSSEFNIFILIWVLLILLK</sequence>
<keyword evidence="3" id="KW-1185">Reference proteome</keyword>
<protein>
    <submittedName>
        <fullName evidence="2">24698_t:CDS:1</fullName>
    </submittedName>
</protein>
<evidence type="ECO:0000313" key="3">
    <source>
        <dbReference type="Proteomes" id="UP000789901"/>
    </source>
</evidence>
<name>A0ABN7VV92_GIGMA</name>
<comment type="caution">
    <text evidence="2">The sequence shown here is derived from an EMBL/GenBank/DDBJ whole genome shotgun (WGS) entry which is preliminary data.</text>
</comment>
<keyword evidence="1" id="KW-0472">Membrane</keyword>
<feature type="non-terminal residue" evidence="2">
    <location>
        <position position="1"/>
    </location>
</feature>
<reference evidence="2 3" key="1">
    <citation type="submission" date="2021-06" db="EMBL/GenBank/DDBJ databases">
        <authorList>
            <person name="Kallberg Y."/>
            <person name="Tangrot J."/>
            <person name="Rosling A."/>
        </authorList>
    </citation>
    <scope>NUCLEOTIDE SEQUENCE [LARGE SCALE GENOMIC DNA]</scope>
    <source>
        <strain evidence="2 3">120-4 pot B 10/14</strain>
    </source>
</reference>
<evidence type="ECO:0000313" key="2">
    <source>
        <dbReference type="EMBL" id="CAG8801795.1"/>
    </source>
</evidence>
<accession>A0ABN7VV92</accession>